<evidence type="ECO:0000313" key="3">
    <source>
        <dbReference type="EMBL" id="WWM70723.1"/>
    </source>
</evidence>
<dbReference type="InterPro" id="IPR053167">
    <property type="entry name" value="Spore_coat_component"/>
</dbReference>
<evidence type="ECO:0000313" key="4">
    <source>
        <dbReference type="Proteomes" id="UP001382935"/>
    </source>
</evidence>
<keyword evidence="3" id="KW-0946">Virion</keyword>
<feature type="domain" description="Spore coat protein U/FanG" evidence="2">
    <location>
        <begin position="25"/>
        <end position="160"/>
    </location>
</feature>
<gene>
    <name evidence="3" type="ORF">V6R86_08560</name>
</gene>
<dbReference type="Proteomes" id="UP001382935">
    <property type="component" value="Chromosome"/>
</dbReference>
<reference evidence="3 4" key="1">
    <citation type="submission" date="2024-02" db="EMBL/GenBank/DDBJ databases">
        <title>Full genome sequence of Sphingomonas kaistensis.</title>
        <authorList>
            <person name="Poletto B.L."/>
            <person name="Silva G."/>
            <person name="Galante D."/>
            <person name="Campos K.R."/>
            <person name="Santos M.B.N."/>
            <person name="Sacchi C.T."/>
        </authorList>
    </citation>
    <scope>NUCLEOTIDE SEQUENCE [LARGE SCALE GENOMIC DNA]</scope>
    <source>
        <strain evidence="3 4">MA4R</strain>
    </source>
</reference>
<feature type="chain" id="PRO_5047235986" evidence="1">
    <location>
        <begin position="29"/>
        <end position="163"/>
    </location>
</feature>
<keyword evidence="1" id="KW-0732">Signal</keyword>
<dbReference type="Pfam" id="PF05229">
    <property type="entry name" value="SCPU"/>
    <property type="match status" value="1"/>
</dbReference>
<organism evidence="3 4">
    <name type="scientific">Sphingomonas kaistensis</name>
    <dbReference type="NCBI Taxonomy" id="298708"/>
    <lineage>
        <taxon>Bacteria</taxon>
        <taxon>Pseudomonadati</taxon>
        <taxon>Pseudomonadota</taxon>
        <taxon>Alphaproteobacteria</taxon>
        <taxon>Sphingomonadales</taxon>
        <taxon>Sphingomonadaceae</taxon>
        <taxon>Sphingomonas</taxon>
    </lineage>
</organism>
<proteinExistence type="predicted"/>
<dbReference type="PANTHER" id="PTHR37089">
    <property type="entry name" value="PROTEIN U-RELATED"/>
    <property type="match status" value="1"/>
</dbReference>
<dbReference type="PROSITE" id="PS51257">
    <property type="entry name" value="PROKAR_LIPOPROTEIN"/>
    <property type="match status" value="1"/>
</dbReference>
<keyword evidence="3" id="KW-0167">Capsid protein</keyword>
<dbReference type="RefSeq" id="WP_338503728.1">
    <property type="nucleotide sequence ID" value="NZ_CP145607.1"/>
</dbReference>
<accession>A0ABZ2G0U3</accession>
<dbReference type="EMBL" id="CP145607">
    <property type="protein sequence ID" value="WWM70723.1"/>
    <property type="molecule type" value="Genomic_DNA"/>
</dbReference>
<dbReference type="SMART" id="SM00972">
    <property type="entry name" value="SCPU"/>
    <property type="match status" value="1"/>
</dbReference>
<sequence length="163" mass="16813">MTRTVVCRRLWRVLAALILAMLPAAASACISCSCTTSASSLSFGTYDSVSALPRDASALVSIDCNGLVALLGVVEVRVGTGSSNNQLQRTMVQAATGLNYNLYADIARSQILGDGTGGTTTATASLNGLLTSSTVIPVFGRIPAGQWVGSGTYTDTVIITVQY</sequence>
<keyword evidence="4" id="KW-1185">Reference proteome</keyword>
<name>A0ABZ2G0U3_9SPHN</name>
<feature type="signal peptide" evidence="1">
    <location>
        <begin position="1"/>
        <end position="28"/>
    </location>
</feature>
<protein>
    <submittedName>
        <fullName evidence="3">Spore coat protein U domain-containing protein</fullName>
    </submittedName>
</protein>
<dbReference type="PANTHER" id="PTHR37089:SF3">
    <property type="entry name" value="EXPORTED PROTEIN"/>
    <property type="match status" value="1"/>
</dbReference>
<dbReference type="InterPro" id="IPR007893">
    <property type="entry name" value="Spore_coat_U/FanG"/>
</dbReference>
<evidence type="ECO:0000256" key="1">
    <source>
        <dbReference type="SAM" id="SignalP"/>
    </source>
</evidence>
<evidence type="ECO:0000259" key="2">
    <source>
        <dbReference type="Pfam" id="PF05229"/>
    </source>
</evidence>